<gene>
    <name evidence="2" type="ORF">Tci_925540</name>
</gene>
<protein>
    <submittedName>
        <fullName evidence="2">Histone deacetylase 14</fullName>
    </submittedName>
</protein>
<feature type="region of interest" description="Disordered" evidence="1">
    <location>
        <begin position="60"/>
        <end position="100"/>
    </location>
</feature>
<evidence type="ECO:0000313" key="2">
    <source>
        <dbReference type="EMBL" id="GFD53571.1"/>
    </source>
</evidence>
<evidence type="ECO:0000256" key="1">
    <source>
        <dbReference type="SAM" id="MobiDB-lite"/>
    </source>
</evidence>
<feature type="non-terminal residue" evidence="2">
    <location>
        <position position="1"/>
    </location>
</feature>
<feature type="compositionally biased region" description="Low complexity" evidence="1">
    <location>
        <begin position="83"/>
        <end position="100"/>
    </location>
</feature>
<name>A0A699X9S6_TANCI</name>
<organism evidence="2">
    <name type="scientific">Tanacetum cinerariifolium</name>
    <name type="common">Dalmatian daisy</name>
    <name type="synonym">Chrysanthemum cinerariifolium</name>
    <dbReference type="NCBI Taxonomy" id="118510"/>
    <lineage>
        <taxon>Eukaryota</taxon>
        <taxon>Viridiplantae</taxon>
        <taxon>Streptophyta</taxon>
        <taxon>Embryophyta</taxon>
        <taxon>Tracheophyta</taxon>
        <taxon>Spermatophyta</taxon>
        <taxon>Magnoliopsida</taxon>
        <taxon>eudicotyledons</taxon>
        <taxon>Gunneridae</taxon>
        <taxon>Pentapetalae</taxon>
        <taxon>asterids</taxon>
        <taxon>campanulids</taxon>
        <taxon>Asterales</taxon>
        <taxon>Asteraceae</taxon>
        <taxon>Asteroideae</taxon>
        <taxon>Anthemideae</taxon>
        <taxon>Anthemidinae</taxon>
        <taxon>Tanacetum</taxon>
    </lineage>
</organism>
<reference evidence="2" key="1">
    <citation type="journal article" date="2019" name="Sci. Rep.">
        <title>Draft genome of Tanacetum cinerariifolium, the natural source of mosquito coil.</title>
        <authorList>
            <person name="Yamashiro T."/>
            <person name="Shiraishi A."/>
            <person name="Satake H."/>
            <person name="Nakayama K."/>
        </authorList>
    </citation>
    <scope>NUCLEOTIDE SEQUENCE</scope>
</reference>
<proteinExistence type="predicted"/>
<feature type="compositionally biased region" description="Basic and acidic residues" evidence="1">
    <location>
        <begin position="60"/>
        <end position="81"/>
    </location>
</feature>
<dbReference type="EMBL" id="BKCJ011796050">
    <property type="protein sequence ID" value="GFD53571.1"/>
    <property type="molecule type" value="Genomic_DNA"/>
</dbReference>
<comment type="caution">
    <text evidence="2">The sequence shown here is derived from an EMBL/GenBank/DDBJ whole genome shotgun (WGS) entry which is preliminary data.</text>
</comment>
<sequence>RPESPRHVTGDDFLLRNLKFVPKGGIDKVFGMQIPKDLITDNIINARYYNAYLEMVGKHDKKIATKDEGTKKKASKADKSKKPTSSKQSKPAPAQKPKVS</sequence>
<dbReference type="AlphaFoldDB" id="A0A699X9S6"/>
<accession>A0A699X9S6</accession>